<reference evidence="2 3" key="1">
    <citation type="submission" date="2007-01" db="EMBL/GenBank/DDBJ databases">
        <authorList>
            <person name="Haygood M."/>
            <person name="Podell S."/>
            <person name="Anderson C."/>
            <person name="Hopkinson B."/>
            <person name="Roe K."/>
            <person name="Barbeau K."/>
            <person name="Gaasterland T."/>
            <person name="Ferriera S."/>
            <person name="Johnson J."/>
            <person name="Kravitz S."/>
            <person name="Beeson K."/>
            <person name="Sutton G."/>
            <person name="Rogers Y.-H."/>
            <person name="Friedman R."/>
            <person name="Frazier M."/>
            <person name="Venter J.C."/>
        </authorList>
    </citation>
    <scope>NUCLEOTIDE SEQUENCE [LARGE SCALE GENOMIC DNA]</scope>
    <source>
        <strain evidence="2 3">ATCC 23134</strain>
    </source>
</reference>
<proteinExistence type="predicted"/>
<feature type="domain" description="Gliding motility-associated protein GldM N-terminal" evidence="1">
    <location>
        <begin position="51"/>
        <end position="211"/>
    </location>
</feature>
<sequence>MVVCGCSNSQTSNKLPHNDSSKLQQLIEVVDHLDYLSKKNITQGKQMADESLSFLVKKDFKAVYPQQWKKLIILKKKTNSLMAKIESIKYQLENSAGGNYGASHKLKKPLATVEVNTIMIQNKVGYQLEKVLNNYVSFLNTEYRDSGLKPFPLIALGNAKNYLYNNDSKKQNQDFAHAHFHHTPVLVATMYLTCFQNTVLRYEEEVIKYMILSLVDKK</sequence>
<keyword evidence="3" id="KW-1185">Reference proteome</keyword>
<name>A1ZXN6_MICM2</name>
<dbReference type="Pfam" id="PF12081">
    <property type="entry name" value="GldM_1st"/>
    <property type="match status" value="1"/>
</dbReference>
<evidence type="ECO:0000313" key="3">
    <source>
        <dbReference type="Proteomes" id="UP000004095"/>
    </source>
</evidence>
<accession>A1ZXN6</accession>
<comment type="caution">
    <text evidence="2">The sequence shown here is derived from an EMBL/GenBank/DDBJ whole genome shotgun (WGS) entry which is preliminary data.</text>
</comment>
<dbReference type="Proteomes" id="UP000004095">
    <property type="component" value="Unassembled WGS sequence"/>
</dbReference>
<evidence type="ECO:0000259" key="1">
    <source>
        <dbReference type="Pfam" id="PF12081"/>
    </source>
</evidence>
<dbReference type="InterPro" id="IPR022720">
    <property type="entry name" value="Motility-assoc_prot_GldM_N"/>
</dbReference>
<gene>
    <name evidence="2" type="ORF">M23134_06706</name>
</gene>
<dbReference type="EMBL" id="AAWS01000060">
    <property type="protein sequence ID" value="EAY24814.1"/>
    <property type="molecule type" value="Genomic_DNA"/>
</dbReference>
<organism evidence="2 3">
    <name type="scientific">Microscilla marina ATCC 23134</name>
    <dbReference type="NCBI Taxonomy" id="313606"/>
    <lineage>
        <taxon>Bacteria</taxon>
        <taxon>Pseudomonadati</taxon>
        <taxon>Bacteroidota</taxon>
        <taxon>Cytophagia</taxon>
        <taxon>Cytophagales</taxon>
        <taxon>Microscillaceae</taxon>
        <taxon>Microscilla</taxon>
    </lineage>
</organism>
<evidence type="ECO:0000313" key="2">
    <source>
        <dbReference type="EMBL" id="EAY24814.1"/>
    </source>
</evidence>
<protein>
    <recommendedName>
        <fullName evidence="1">Gliding motility-associated protein GldM N-terminal domain-containing protein</fullName>
    </recommendedName>
</protein>
<dbReference type="AlphaFoldDB" id="A1ZXN6"/>